<keyword evidence="3" id="KW-0833">Ubl conjugation pathway</keyword>
<dbReference type="OMA" id="SASDWPN"/>
<comment type="caution">
    <text evidence="6">The sequence shown here is derived from an EMBL/GenBank/DDBJ whole genome shotgun (WGS) entry which is preliminary data.</text>
</comment>
<dbReference type="InterPro" id="IPR058039">
    <property type="entry name" value="At3g05675-like_ankyrin"/>
</dbReference>
<evidence type="ECO:0000256" key="4">
    <source>
        <dbReference type="SAM" id="Phobius"/>
    </source>
</evidence>
<accession>A0A2C9W0A0</accession>
<dbReference type="AlphaFoldDB" id="A0A2C9W0A0"/>
<evidence type="ECO:0000259" key="5">
    <source>
        <dbReference type="Pfam" id="PF25553"/>
    </source>
</evidence>
<keyword evidence="4" id="KW-1133">Transmembrane helix</keyword>
<organism evidence="6 7">
    <name type="scientific">Manihot esculenta</name>
    <name type="common">Cassava</name>
    <name type="synonym">Jatropha manihot</name>
    <dbReference type="NCBI Taxonomy" id="3983"/>
    <lineage>
        <taxon>Eukaryota</taxon>
        <taxon>Viridiplantae</taxon>
        <taxon>Streptophyta</taxon>
        <taxon>Embryophyta</taxon>
        <taxon>Tracheophyta</taxon>
        <taxon>Spermatophyta</taxon>
        <taxon>Magnoliopsida</taxon>
        <taxon>eudicotyledons</taxon>
        <taxon>Gunneridae</taxon>
        <taxon>Pentapetalae</taxon>
        <taxon>rosids</taxon>
        <taxon>fabids</taxon>
        <taxon>Malpighiales</taxon>
        <taxon>Euphorbiaceae</taxon>
        <taxon>Crotonoideae</taxon>
        <taxon>Manihoteae</taxon>
        <taxon>Manihot</taxon>
    </lineage>
</organism>
<dbReference type="Gramene" id="Manes.04G066200.1.v8.1">
    <property type="protein sequence ID" value="Manes.04G066200.1.v8.1.CDS"/>
    <property type="gene ID" value="Manes.04G066200.v8.1"/>
</dbReference>
<evidence type="ECO:0000256" key="2">
    <source>
        <dbReference type="ARBA" id="ARBA00004906"/>
    </source>
</evidence>
<reference evidence="7" key="1">
    <citation type="journal article" date="2016" name="Nat. Biotechnol.">
        <title>Sequencing wild and cultivated cassava and related species reveals extensive interspecific hybridization and genetic diversity.</title>
        <authorList>
            <person name="Bredeson J.V."/>
            <person name="Lyons J.B."/>
            <person name="Prochnik S.E."/>
            <person name="Wu G.A."/>
            <person name="Ha C.M."/>
            <person name="Edsinger-Gonzales E."/>
            <person name="Grimwood J."/>
            <person name="Schmutz J."/>
            <person name="Rabbi I.Y."/>
            <person name="Egesi C."/>
            <person name="Nauluvula P."/>
            <person name="Lebot V."/>
            <person name="Ndunguru J."/>
            <person name="Mkamilo G."/>
            <person name="Bart R.S."/>
            <person name="Setter T.L."/>
            <person name="Gleadow R.M."/>
            <person name="Kulakow P."/>
            <person name="Ferguson M.E."/>
            <person name="Rounsley S."/>
            <person name="Rokhsar D.S."/>
        </authorList>
    </citation>
    <scope>NUCLEOTIDE SEQUENCE [LARGE SCALE GENOMIC DNA]</scope>
    <source>
        <strain evidence="7">cv. AM560-2</strain>
    </source>
</reference>
<comment type="function">
    <text evidence="1">May act as a substrate-specific adapter of an E3 ubiquitin-protein ligase complex (CUL3-RBX1-BTB) which mediates the ubiquitination and subsequent proteasomal degradation of target proteins.</text>
</comment>
<dbReference type="InterPro" id="IPR038920">
    <property type="entry name" value="At3g05675-like"/>
</dbReference>
<protein>
    <recommendedName>
        <fullName evidence="5">At3g05675-like ankyrin-like domain-containing protein</fullName>
    </recommendedName>
</protein>
<name>A0A2C9W0A0_MANES</name>
<dbReference type="Proteomes" id="UP000091857">
    <property type="component" value="Chromosome 4"/>
</dbReference>
<evidence type="ECO:0000256" key="1">
    <source>
        <dbReference type="ARBA" id="ARBA00002668"/>
    </source>
</evidence>
<gene>
    <name evidence="6" type="ORF">MANES_04G066200v8</name>
</gene>
<keyword evidence="7" id="KW-1185">Reference proteome</keyword>
<dbReference type="GO" id="GO:0016567">
    <property type="term" value="P:protein ubiquitination"/>
    <property type="evidence" value="ECO:0007669"/>
    <property type="project" value="UniProtKB-UniPathway"/>
</dbReference>
<feature type="domain" description="At3g05675-like ankyrin-like" evidence="5">
    <location>
        <begin position="237"/>
        <end position="425"/>
    </location>
</feature>
<dbReference type="EMBL" id="CM004390">
    <property type="protein sequence ID" value="OAY52217.1"/>
    <property type="molecule type" value="Genomic_DNA"/>
</dbReference>
<dbReference type="PANTHER" id="PTHR31060">
    <property type="entry name" value="OSJNBA0011J08.25 PROTEIN-RELATED"/>
    <property type="match status" value="1"/>
</dbReference>
<sequence length="431" mass="48396">MARNLAIIDYPYKSRPSTLLNSLFMSTMNVAAKTLVSVASNLKLEHSEKWRLRDHMRFMVMLMTWVTVWVLRVLMDYFPSVMTFSPNYLLLGRNSTFGSSTLALPAPSSSSTALSTSASSLDLLLQDDFDGPSVQALGRALTHILALLNDIPATSRKYQFAMAMADNIMDGNFRDGHHELMQVNRTALSSAFERTLSLLLRSMQQLHGSDDSSSWTFRLLRALPMGSYISSYVKGLNSCLRTVIQTVRRGTLALQLDKRRQLNSSCVNEGADDVVAEKLAQELLWITNKLRAYDAVDEAMVQWSFASSLASFAFSANPRIQGYIVKISALLIGDLAGSKVEVSTQVKFRLLVLWIPLFCFANNGLSYPFLTSFDKIEVERAIDEAISTLPAMDQEVILINWLQDFTLCASDWPNLKVSYDRWCRCTRQLAQ</sequence>
<dbReference type="OrthoDB" id="778222at2759"/>
<proteinExistence type="predicted"/>
<feature type="transmembrane region" description="Helical" evidence="4">
    <location>
        <begin position="56"/>
        <end position="75"/>
    </location>
</feature>
<evidence type="ECO:0000256" key="3">
    <source>
        <dbReference type="ARBA" id="ARBA00022786"/>
    </source>
</evidence>
<evidence type="ECO:0000313" key="7">
    <source>
        <dbReference type="Proteomes" id="UP000091857"/>
    </source>
</evidence>
<keyword evidence="4" id="KW-0812">Transmembrane</keyword>
<dbReference type="STRING" id="3983.A0A2C9W0A0"/>
<dbReference type="Pfam" id="PF25553">
    <property type="entry name" value="BTB-POZ_ANK-like"/>
    <property type="match status" value="1"/>
</dbReference>
<dbReference type="UniPathway" id="UPA00143"/>
<comment type="pathway">
    <text evidence="2">Protein modification; protein ubiquitination.</text>
</comment>
<dbReference type="PANTHER" id="PTHR31060:SF31">
    <property type="entry name" value="BTB_POZ DOMAIN PROTEIN"/>
    <property type="match status" value="1"/>
</dbReference>
<keyword evidence="4" id="KW-0472">Membrane</keyword>
<evidence type="ECO:0000313" key="6">
    <source>
        <dbReference type="EMBL" id="OAY52217.1"/>
    </source>
</evidence>